<feature type="domain" description="Peptidase S49" evidence="5">
    <location>
        <begin position="98"/>
        <end position="243"/>
    </location>
</feature>
<dbReference type="PANTHER" id="PTHR42987:SF7">
    <property type="entry name" value="SIGNAL PEPTIDE PEPTIDASE SPPA-RELATED"/>
    <property type="match status" value="1"/>
</dbReference>
<dbReference type="SUPFAM" id="SSF52096">
    <property type="entry name" value="ClpP/crotonase"/>
    <property type="match status" value="1"/>
</dbReference>
<dbReference type="InterPro" id="IPR004635">
    <property type="entry name" value="Pept_S49_SppA"/>
</dbReference>
<protein>
    <submittedName>
        <fullName evidence="6">Signal peptide peptidase A</fullName>
    </submittedName>
</protein>
<accession>A0A5D3WLI6</accession>
<keyword evidence="7" id="KW-1185">Reference proteome</keyword>
<comment type="caution">
    <text evidence="6">The sequence shown here is derived from an EMBL/GenBank/DDBJ whole genome shotgun (WGS) entry which is preliminary data.</text>
</comment>
<reference evidence="6 7" key="1">
    <citation type="submission" date="2019-07" db="EMBL/GenBank/DDBJ databases">
        <title>Genomic Encyclopedia of Type Strains, Phase IV (KMG-IV): sequencing the most valuable type-strain genomes for metagenomic binning, comparative biology and taxonomic classification.</title>
        <authorList>
            <person name="Goeker M."/>
        </authorList>
    </citation>
    <scope>NUCLEOTIDE SEQUENCE [LARGE SCALE GENOMIC DNA]</scope>
    <source>
        <strain evidence="6 7">SS015</strain>
    </source>
</reference>
<evidence type="ECO:0000256" key="3">
    <source>
        <dbReference type="ARBA" id="ARBA00022801"/>
    </source>
</evidence>
<dbReference type="InterPro" id="IPR047272">
    <property type="entry name" value="S49_SppA_C"/>
</dbReference>
<dbReference type="GO" id="GO:0004176">
    <property type="term" value="F:ATP-dependent peptidase activity"/>
    <property type="evidence" value="ECO:0007669"/>
    <property type="project" value="InterPro"/>
</dbReference>
<sequence length="295" mass="31883">MRKHPFLMALLLVGSVFAFFFVSVVVLAMVFGRPTAFHVGEKVAVVEIQGVISSSRDIMEELVDYRENPTVKAVVLRINSPGGAVGPAQEIYEEVGKLAKVKPVVVSMGAVAASGGYYVAVPASRILANPGTLTGSIGVIMQFTNIEELLAKIGLKSQVVKSGAHKDIGSVTRPMTEQEREILQQLIDDVHQQFVTAIAEGRKMDLKRVKELADGRIYTGRQALKIGLVDELGNLQDAVALAGKMGGIQGRPQVIYPASDRPGLLRYLLEEGRTQLGQVLNGKELSGLKFLWTGF</sequence>
<organism evidence="6 7">
    <name type="scientific">Geothermobacter ehrlichii</name>
    <dbReference type="NCBI Taxonomy" id="213224"/>
    <lineage>
        <taxon>Bacteria</taxon>
        <taxon>Pseudomonadati</taxon>
        <taxon>Thermodesulfobacteriota</taxon>
        <taxon>Desulfuromonadia</taxon>
        <taxon>Desulfuromonadales</taxon>
        <taxon>Geothermobacteraceae</taxon>
        <taxon>Geothermobacter</taxon>
    </lineage>
</organism>
<evidence type="ECO:0000256" key="4">
    <source>
        <dbReference type="ARBA" id="ARBA00022825"/>
    </source>
</evidence>
<evidence type="ECO:0000313" key="6">
    <source>
        <dbReference type="EMBL" id="TYO99572.1"/>
    </source>
</evidence>
<dbReference type="OrthoDB" id="9764363at2"/>
<dbReference type="AlphaFoldDB" id="A0A5D3WLI6"/>
<evidence type="ECO:0000313" key="7">
    <source>
        <dbReference type="Proteomes" id="UP000324159"/>
    </source>
</evidence>
<keyword evidence="3" id="KW-0378">Hydrolase</keyword>
<evidence type="ECO:0000256" key="2">
    <source>
        <dbReference type="ARBA" id="ARBA00022670"/>
    </source>
</evidence>
<comment type="similarity">
    <text evidence="1">Belongs to the peptidase S49 family.</text>
</comment>
<dbReference type="CDD" id="cd07023">
    <property type="entry name" value="S49_Sppa_N_C"/>
    <property type="match status" value="1"/>
</dbReference>
<name>A0A5D3WLI6_9BACT</name>
<dbReference type="InterPro" id="IPR001907">
    <property type="entry name" value="ClpP"/>
</dbReference>
<gene>
    <name evidence="6" type="ORF">EDC39_10295</name>
</gene>
<dbReference type="GO" id="GO:0004252">
    <property type="term" value="F:serine-type endopeptidase activity"/>
    <property type="evidence" value="ECO:0007669"/>
    <property type="project" value="InterPro"/>
</dbReference>
<evidence type="ECO:0000259" key="5">
    <source>
        <dbReference type="Pfam" id="PF01343"/>
    </source>
</evidence>
<dbReference type="NCBIfam" id="TIGR00706">
    <property type="entry name" value="SppA_dom"/>
    <property type="match status" value="1"/>
</dbReference>
<dbReference type="RefSeq" id="WP_148894799.1">
    <property type="nucleotide sequence ID" value="NZ_VNIB01000002.1"/>
</dbReference>
<dbReference type="PRINTS" id="PR00127">
    <property type="entry name" value="CLPPROTEASEP"/>
</dbReference>
<dbReference type="Pfam" id="PF01343">
    <property type="entry name" value="Peptidase_S49"/>
    <property type="match status" value="1"/>
</dbReference>
<keyword evidence="2" id="KW-0645">Protease</keyword>
<keyword evidence="4" id="KW-0720">Serine protease</keyword>
<evidence type="ECO:0000256" key="1">
    <source>
        <dbReference type="ARBA" id="ARBA00008683"/>
    </source>
</evidence>
<dbReference type="InterPro" id="IPR002142">
    <property type="entry name" value="Peptidase_S49"/>
</dbReference>
<dbReference type="GO" id="GO:0006508">
    <property type="term" value="P:proteolysis"/>
    <property type="evidence" value="ECO:0007669"/>
    <property type="project" value="UniProtKB-KW"/>
</dbReference>
<dbReference type="Gene3D" id="3.90.226.10">
    <property type="entry name" value="2-enoyl-CoA Hydratase, Chain A, domain 1"/>
    <property type="match status" value="2"/>
</dbReference>
<dbReference type="EMBL" id="VNIB01000002">
    <property type="protein sequence ID" value="TYO99572.1"/>
    <property type="molecule type" value="Genomic_DNA"/>
</dbReference>
<proteinExistence type="inferred from homology"/>
<dbReference type="PANTHER" id="PTHR42987">
    <property type="entry name" value="PEPTIDASE S49"/>
    <property type="match status" value="1"/>
</dbReference>
<dbReference type="Proteomes" id="UP000324159">
    <property type="component" value="Unassembled WGS sequence"/>
</dbReference>
<dbReference type="InterPro" id="IPR029045">
    <property type="entry name" value="ClpP/crotonase-like_dom_sf"/>
</dbReference>